<organism evidence="3">
    <name type="scientific">Rhodothermus marinus</name>
    <name type="common">Rhodothermus obamensis</name>
    <dbReference type="NCBI Taxonomy" id="29549"/>
    <lineage>
        <taxon>Bacteria</taxon>
        <taxon>Pseudomonadati</taxon>
        <taxon>Rhodothermota</taxon>
        <taxon>Rhodothermia</taxon>
        <taxon>Rhodothermales</taxon>
        <taxon>Rhodothermaceae</taxon>
        <taxon>Rhodothermus</taxon>
    </lineage>
</organism>
<gene>
    <name evidence="3" type="ORF">ENO59_00945</name>
</gene>
<evidence type="ECO:0000256" key="2">
    <source>
        <dbReference type="SAM" id="MobiDB-lite"/>
    </source>
</evidence>
<keyword evidence="1" id="KW-0175">Coiled coil</keyword>
<protein>
    <submittedName>
        <fullName evidence="3">Uncharacterized protein</fullName>
    </submittedName>
</protein>
<proteinExistence type="predicted"/>
<accession>A0A7V2F511</accession>
<name>A0A7V2F511_RHOMR</name>
<comment type="caution">
    <text evidence="3">The sequence shown here is derived from an EMBL/GenBank/DDBJ whole genome shotgun (WGS) entry which is preliminary data.</text>
</comment>
<evidence type="ECO:0000256" key="1">
    <source>
        <dbReference type="SAM" id="Coils"/>
    </source>
</evidence>
<feature type="region of interest" description="Disordered" evidence="2">
    <location>
        <begin position="168"/>
        <end position="187"/>
    </location>
</feature>
<evidence type="ECO:0000313" key="3">
    <source>
        <dbReference type="EMBL" id="HER95079.1"/>
    </source>
</evidence>
<feature type="coiled-coil region" evidence="1">
    <location>
        <begin position="21"/>
        <end position="48"/>
    </location>
</feature>
<dbReference type="AlphaFoldDB" id="A0A7V2F511"/>
<sequence length="388" mass="43088">MGKAILLLVAAAAIGTSVLLLQGSSNRLQADERQVARQEEALAREIARSAYNLIISRARQLEAANPTWTLTQLVNAVNGSSGKLAGHLKGGSYEAWVYPIGASSYGAVAIGRYGEASHQMGTHRVLQRILEVPPNQPSRVKVTFLESVAGYCSAIYLQRYVPRNNNGMGNNPGRCDPSNPAHGSSCETQEDIELRGNDRYVALEPELIFPPGHNRDNASATSTVVLNPGERANFILAVDKDCSLRGRTDVLARVGKKYFDYLRDALIKSTDDFAQMQEGPYVMIQAHPTKPNTWRLAFEDLNFDTEFMGMDKLADVKRYSYGDMKWQIRSGASWGERNGKYSYGGSGWSRVDQWGYYETRDYYMVEGKIVPDFDDQVIEVELIPEPAV</sequence>
<dbReference type="EMBL" id="DSGB01000002">
    <property type="protein sequence ID" value="HER95079.1"/>
    <property type="molecule type" value="Genomic_DNA"/>
</dbReference>
<reference evidence="3" key="1">
    <citation type="journal article" date="2020" name="mSystems">
        <title>Genome- and Community-Level Interaction Insights into Carbon Utilization and Element Cycling Functions of Hydrothermarchaeota in Hydrothermal Sediment.</title>
        <authorList>
            <person name="Zhou Z."/>
            <person name="Liu Y."/>
            <person name="Xu W."/>
            <person name="Pan J."/>
            <person name="Luo Z.H."/>
            <person name="Li M."/>
        </authorList>
    </citation>
    <scope>NUCLEOTIDE SEQUENCE [LARGE SCALE GENOMIC DNA]</scope>
    <source>
        <strain evidence="3">SpSt-143</strain>
    </source>
</reference>